<sequence>MSELRPSFEERDRYLDLLSAAYADGRIDDVEFRRRTDGVLEAVTHRDAIAQFDGLPRPNVLPAVVDPRNDASHGPPAAFVRAAGQPPARLGQPQPSRRGALLAGGLAAGVGVVVLTGLVGVGRFDGPDASGWEESWVAEPVGPEFVSDEVPGSASWGNLIPEAGNAARELGLDSFHALTVDRDGLTALASAERSPGVVTEIRVGPEGGYWTEEPSVAETRGTAALQQVEEGFAQALYQAPLQVGGTASSAELLWAAGGEPLFKVICIDGALTGSATFDTMGSMISMEGLR</sequence>
<protein>
    <submittedName>
        <fullName evidence="1">Uncharacterized protein</fullName>
    </submittedName>
</protein>
<dbReference type="EMBL" id="CP019605">
    <property type="protein sequence ID" value="AQP44987.1"/>
    <property type="molecule type" value="Genomic_DNA"/>
</dbReference>
<evidence type="ECO:0000313" key="2">
    <source>
        <dbReference type="Proteomes" id="UP000188324"/>
    </source>
</evidence>
<dbReference type="STRING" id="1610493.RPIT_09485"/>
<keyword evidence="2" id="KW-1185">Reference proteome</keyword>
<dbReference type="OrthoDB" id="3734632at2"/>
<dbReference type="InterPro" id="IPR012551">
    <property type="entry name" value="DUF1707_SHOCT-like"/>
</dbReference>
<dbReference type="Proteomes" id="UP000188324">
    <property type="component" value="Chromosome"/>
</dbReference>
<dbReference type="KEGG" id="tfl:RPIT_09485"/>
<proteinExistence type="predicted"/>
<reference evidence="1 2" key="1">
    <citation type="journal article" date="2016" name="Int. J. Syst. Evol. Microbiol.">
        <title>Tessaracoccus flavus sp. nov., isolated from the drainage system of a lindane-producing factory.</title>
        <authorList>
            <person name="Kumari R."/>
            <person name="Singh P."/>
            <person name="Schumann P."/>
            <person name="Lal R."/>
        </authorList>
    </citation>
    <scope>NUCLEOTIDE SEQUENCE [LARGE SCALE GENOMIC DNA]</scope>
    <source>
        <strain evidence="1 2">RP1T</strain>
    </source>
</reference>
<dbReference type="AlphaFoldDB" id="A0A1Q2CFW1"/>
<name>A0A1Q2CFW1_9ACTN</name>
<gene>
    <name evidence="1" type="ORF">RPIT_09485</name>
</gene>
<accession>A0A1Q2CFW1</accession>
<dbReference type="Pfam" id="PF08044">
    <property type="entry name" value="DUF1707"/>
    <property type="match status" value="1"/>
</dbReference>
<dbReference type="RefSeq" id="WP_077342602.1">
    <property type="nucleotide sequence ID" value="NZ_CP019605.1"/>
</dbReference>
<organism evidence="1 2">
    <name type="scientific">Tessaracoccus flavus</name>
    <dbReference type="NCBI Taxonomy" id="1610493"/>
    <lineage>
        <taxon>Bacteria</taxon>
        <taxon>Bacillati</taxon>
        <taxon>Actinomycetota</taxon>
        <taxon>Actinomycetes</taxon>
        <taxon>Propionibacteriales</taxon>
        <taxon>Propionibacteriaceae</taxon>
        <taxon>Tessaracoccus</taxon>
    </lineage>
</organism>
<evidence type="ECO:0000313" key="1">
    <source>
        <dbReference type="EMBL" id="AQP44987.1"/>
    </source>
</evidence>